<feature type="region of interest" description="Disordered" evidence="1">
    <location>
        <begin position="59"/>
        <end position="78"/>
    </location>
</feature>
<evidence type="ECO:0000313" key="2">
    <source>
        <dbReference type="EMBL" id="KKS47464.1"/>
    </source>
</evidence>
<feature type="compositionally biased region" description="Basic and acidic residues" evidence="1">
    <location>
        <begin position="60"/>
        <end position="69"/>
    </location>
</feature>
<protein>
    <submittedName>
        <fullName evidence="2">Uncharacterized protein</fullName>
    </submittedName>
</protein>
<dbReference type="AlphaFoldDB" id="A0A0G0ZFK6"/>
<sequence length="78" mass="8408">MYSYISAVPGSSPGGRTKNLNTIYLRGPGSDPAGSRLGRRLLVGGHTSAFDTSEHFISPSEERDKHMECLSRQNAGDI</sequence>
<dbReference type="PATRIC" id="fig|1618756.3.peg.491"/>
<reference evidence="2 3" key="1">
    <citation type="journal article" date="2015" name="Nature">
        <title>rRNA introns, odd ribosomes, and small enigmatic genomes across a large radiation of phyla.</title>
        <authorList>
            <person name="Brown C.T."/>
            <person name="Hug L.A."/>
            <person name="Thomas B.C."/>
            <person name="Sharon I."/>
            <person name="Castelle C.J."/>
            <person name="Singh A."/>
            <person name="Wilkins M.J."/>
            <person name="Williams K.H."/>
            <person name="Banfield J.F."/>
        </authorList>
    </citation>
    <scope>NUCLEOTIDE SEQUENCE [LARGE SCALE GENOMIC DNA]</scope>
</reference>
<dbReference type="Proteomes" id="UP000034704">
    <property type="component" value="Unassembled WGS sequence"/>
</dbReference>
<organism evidence="2 3">
    <name type="scientific">Candidatus Nomurabacteria bacterium GW2011_GWC2_42_20</name>
    <dbReference type="NCBI Taxonomy" id="1618756"/>
    <lineage>
        <taxon>Bacteria</taxon>
        <taxon>Candidatus Nomuraibacteriota</taxon>
    </lineage>
</organism>
<proteinExistence type="predicted"/>
<accession>A0A0G0ZFK6</accession>
<evidence type="ECO:0000256" key="1">
    <source>
        <dbReference type="SAM" id="MobiDB-lite"/>
    </source>
</evidence>
<gene>
    <name evidence="2" type="ORF">UV12_C0007G0004</name>
</gene>
<name>A0A0G0ZFK6_9BACT</name>
<dbReference type="EMBL" id="LCDG01000007">
    <property type="protein sequence ID" value="KKS47464.1"/>
    <property type="molecule type" value="Genomic_DNA"/>
</dbReference>
<comment type="caution">
    <text evidence="2">The sequence shown here is derived from an EMBL/GenBank/DDBJ whole genome shotgun (WGS) entry which is preliminary data.</text>
</comment>
<evidence type="ECO:0000313" key="3">
    <source>
        <dbReference type="Proteomes" id="UP000034704"/>
    </source>
</evidence>